<protein>
    <recommendedName>
        <fullName evidence="4">DUF4190 domain-containing protein</fullName>
    </recommendedName>
</protein>
<reference evidence="2" key="1">
    <citation type="journal article" date="2014" name="Int. J. Syst. Evol. Microbiol.">
        <title>Complete genome sequence of Corynebacterium casei LMG S-19264T (=DSM 44701T), isolated from a smear-ripened cheese.</title>
        <authorList>
            <consortium name="US DOE Joint Genome Institute (JGI-PGF)"/>
            <person name="Walter F."/>
            <person name="Albersmeier A."/>
            <person name="Kalinowski J."/>
            <person name="Ruckert C."/>
        </authorList>
    </citation>
    <scope>NUCLEOTIDE SEQUENCE</scope>
    <source>
        <strain evidence="2">CGMCC 4.7306</strain>
    </source>
</reference>
<comment type="caution">
    <text evidence="2">The sequence shown here is derived from an EMBL/GenBank/DDBJ whole genome shotgun (WGS) entry which is preliminary data.</text>
</comment>
<evidence type="ECO:0000256" key="1">
    <source>
        <dbReference type="SAM" id="Phobius"/>
    </source>
</evidence>
<feature type="transmembrane region" description="Helical" evidence="1">
    <location>
        <begin position="84"/>
        <end position="112"/>
    </location>
</feature>
<evidence type="ECO:0000313" key="3">
    <source>
        <dbReference type="Proteomes" id="UP000613840"/>
    </source>
</evidence>
<keyword evidence="1" id="KW-1133">Transmembrane helix</keyword>
<proteinExistence type="predicted"/>
<sequence length="137" mass="13657">MQPDGTESLGAPVVCAVRTVRTNLKETKVTAAPYPTNPAANAAADPGRTMGIVGLVLSIFIPIVGLIVSIIARRKSKLAGFANTLALVGIIIGVVFTVLGLGGTAAGIVAAVHAAHQCADLGPGVHQVGSTTYTCGG</sequence>
<reference evidence="2" key="2">
    <citation type="submission" date="2020-09" db="EMBL/GenBank/DDBJ databases">
        <authorList>
            <person name="Sun Q."/>
            <person name="Zhou Y."/>
        </authorList>
    </citation>
    <scope>NUCLEOTIDE SEQUENCE</scope>
    <source>
        <strain evidence="2">CGMCC 4.7306</strain>
    </source>
</reference>
<keyword evidence="3" id="KW-1185">Reference proteome</keyword>
<dbReference type="AlphaFoldDB" id="A0A917SB60"/>
<accession>A0A917SB60</accession>
<name>A0A917SB60_9ACTN</name>
<feature type="transmembrane region" description="Helical" evidence="1">
    <location>
        <begin position="52"/>
        <end position="72"/>
    </location>
</feature>
<evidence type="ECO:0000313" key="2">
    <source>
        <dbReference type="EMBL" id="GGL69430.1"/>
    </source>
</evidence>
<keyword evidence="1" id="KW-0812">Transmembrane</keyword>
<evidence type="ECO:0008006" key="4">
    <source>
        <dbReference type="Google" id="ProtNLM"/>
    </source>
</evidence>
<dbReference type="EMBL" id="BMMZ01000007">
    <property type="protein sequence ID" value="GGL69430.1"/>
    <property type="molecule type" value="Genomic_DNA"/>
</dbReference>
<dbReference type="Proteomes" id="UP000613840">
    <property type="component" value="Unassembled WGS sequence"/>
</dbReference>
<keyword evidence="1" id="KW-0472">Membrane</keyword>
<gene>
    <name evidence="2" type="ORF">GCM10011575_30060</name>
</gene>
<organism evidence="2 3">
    <name type="scientific">Microlunatus endophyticus</name>
    <dbReference type="NCBI Taxonomy" id="1716077"/>
    <lineage>
        <taxon>Bacteria</taxon>
        <taxon>Bacillati</taxon>
        <taxon>Actinomycetota</taxon>
        <taxon>Actinomycetes</taxon>
        <taxon>Propionibacteriales</taxon>
        <taxon>Propionibacteriaceae</taxon>
        <taxon>Microlunatus</taxon>
    </lineage>
</organism>